<feature type="region of interest" description="Disordered" evidence="1">
    <location>
        <begin position="817"/>
        <end position="848"/>
    </location>
</feature>
<proteinExistence type="predicted"/>
<accession>A0A5B0R0Y0</accession>
<evidence type="ECO:0000256" key="1">
    <source>
        <dbReference type="SAM" id="MobiDB-lite"/>
    </source>
</evidence>
<sequence>MYDVNTSSTANLAKSLPSFVGVVNHFRRVPAGRRPPSTGRDLVKLASTVTFTLEHSNHSQHIAPPTTTTTRAGGGWHKNLDEHLFMRLYTAISLQMGSKRPKSSSRVVRIVSQALLTHQPMYVTWNDHLRYLYSLPEIKKRLLLLGVEITIHSCLVDKLDGYWMTHGMGRISELVTVDEFKTYEPLITYILLNQAQSDQEILQLINKQHSEPPTPPVSAPVSTGNILSGLIDSSTADFVPILGRELQELLYTNVQGLLEHFIDPRHIDPTHRKRTNARSVFIDEKRKESDTLQGSRLKYISSFAAHLVNQTTPKNPMSRIWRTRPHTRLEGVDGTRMVDGAIMSGLNATQQTYHIRDVLVPFALKKDKQDLTKAVIGLGKYVCELFKAQPTRSFVVGVTVLESSIQIWQFDRSGAIGSEPVDFKSDRPNIEKFLDLMLCFLTCNKELLGFDPTFIEAQDRPAVLRIKPQNDVNQELEIEPRPVFRASGICGRATTCWKAHPSGDKSQEFLIKDSWQPEQRPKEGEMLRIVTEKKVPHVARYHHHEDVCVDGKMVDIKSHLRRGVDFQNCEKLTNKEKPTDLNVQNEFINRVHRRLILKDVGKPIWTVGSPLRLLEALEGCIIGHQALFAAGYLHRDISANNLMVNDQADDPHYRSFLIDLDGAIHRSMSSGDERHTRTGTKVFMSISLLRGRNPHTPVDDLESFFWVLVWIGIHYPKDQRNTISELASWNQQIPKHLAGIKNEYLTVPRDLTNLFTAQYREKHLSDCVIRFAQLMSNQKIRGWKYQRLYEEILSILRQAQGKLREQETLREEEKLCEVQEEKKSRTGKKRKKAAENKSCVEKIQRKAA</sequence>
<feature type="compositionally biased region" description="Basic and acidic residues" evidence="1">
    <location>
        <begin position="833"/>
        <end position="848"/>
    </location>
</feature>
<dbReference type="InterPro" id="IPR008266">
    <property type="entry name" value="Tyr_kinase_AS"/>
</dbReference>
<dbReference type="AlphaFoldDB" id="A0A5B0R0Y0"/>
<dbReference type="InterPro" id="IPR011009">
    <property type="entry name" value="Kinase-like_dom_sf"/>
</dbReference>
<evidence type="ECO:0000313" key="4">
    <source>
        <dbReference type="Proteomes" id="UP000324748"/>
    </source>
</evidence>
<reference evidence="3 4" key="1">
    <citation type="submission" date="2019-05" db="EMBL/GenBank/DDBJ databases">
        <title>Emergence of the Ug99 lineage of the wheat stem rust pathogen through somatic hybridization.</title>
        <authorList>
            <person name="Li F."/>
            <person name="Upadhyaya N.M."/>
            <person name="Sperschneider J."/>
            <person name="Matny O."/>
            <person name="Nguyen-Phuc H."/>
            <person name="Mago R."/>
            <person name="Raley C."/>
            <person name="Miller M.E."/>
            <person name="Silverstein K.A.T."/>
            <person name="Henningsen E."/>
            <person name="Hirsch C.D."/>
            <person name="Visser B."/>
            <person name="Pretorius Z.A."/>
            <person name="Steffenson B.J."/>
            <person name="Schwessinger B."/>
            <person name="Dodds P.N."/>
            <person name="Figueroa M."/>
        </authorList>
    </citation>
    <scope>NUCLEOTIDE SEQUENCE [LARGE SCALE GENOMIC DNA]</scope>
    <source>
        <strain evidence="3">21-0</strain>
    </source>
</reference>
<dbReference type="PANTHER" id="PTHR38248:SF2">
    <property type="entry name" value="FUNK1 11"/>
    <property type="match status" value="1"/>
</dbReference>
<dbReference type="PROSITE" id="PS00109">
    <property type="entry name" value="PROTEIN_KINASE_TYR"/>
    <property type="match status" value="1"/>
</dbReference>
<dbReference type="Pfam" id="PF17667">
    <property type="entry name" value="Pkinase_fungal"/>
    <property type="match status" value="1"/>
</dbReference>
<name>A0A5B0R0Y0_PUCGR</name>
<evidence type="ECO:0000313" key="3">
    <source>
        <dbReference type="EMBL" id="KAA1119211.1"/>
    </source>
</evidence>
<protein>
    <recommendedName>
        <fullName evidence="2">Fungal-type protein kinase domain-containing protein</fullName>
    </recommendedName>
</protein>
<organism evidence="3 4">
    <name type="scientific">Puccinia graminis f. sp. tritici</name>
    <dbReference type="NCBI Taxonomy" id="56615"/>
    <lineage>
        <taxon>Eukaryota</taxon>
        <taxon>Fungi</taxon>
        <taxon>Dikarya</taxon>
        <taxon>Basidiomycota</taxon>
        <taxon>Pucciniomycotina</taxon>
        <taxon>Pucciniomycetes</taxon>
        <taxon>Pucciniales</taxon>
        <taxon>Pucciniaceae</taxon>
        <taxon>Puccinia</taxon>
    </lineage>
</organism>
<keyword evidence="4" id="KW-1185">Reference proteome</keyword>
<dbReference type="InterPro" id="IPR040976">
    <property type="entry name" value="Pkinase_fungal"/>
</dbReference>
<dbReference type="Gene3D" id="1.10.510.10">
    <property type="entry name" value="Transferase(Phosphotransferase) domain 1"/>
    <property type="match status" value="1"/>
</dbReference>
<dbReference type="EMBL" id="VSWC01000001">
    <property type="protein sequence ID" value="KAA1119211.1"/>
    <property type="molecule type" value="Genomic_DNA"/>
</dbReference>
<evidence type="ECO:0000259" key="2">
    <source>
        <dbReference type="Pfam" id="PF17667"/>
    </source>
</evidence>
<dbReference type="PANTHER" id="PTHR38248">
    <property type="entry name" value="FUNK1 6"/>
    <property type="match status" value="1"/>
</dbReference>
<dbReference type="OrthoDB" id="5584477at2759"/>
<feature type="domain" description="Fungal-type protein kinase" evidence="2">
    <location>
        <begin position="338"/>
        <end position="711"/>
    </location>
</feature>
<dbReference type="Proteomes" id="UP000324748">
    <property type="component" value="Unassembled WGS sequence"/>
</dbReference>
<gene>
    <name evidence="3" type="ORF">PGT21_018034</name>
</gene>
<dbReference type="GO" id="GO:0004672">
    <property type="term" value="F:protein kinase activity"/>
    <property type="evidence" value="ECO:0007669"/>
    <property type="project" value="InterPro"/>
</dbReference>
<comment type="caution">
    <text evidence="3">The sequence shown here is derived from an EMBL/GenBank/DDBJ whole genome shotgun (WGS) entry which is preliminary data.</text>
</comment>
<dbReference type="SUPFAM" id="SSF56112">
    <property type="entry name" value="Protein kinase-like (PK-like)"/>
    <property type="match status" value="1"/>
</dbReference>